<evidence type="ECO:0000313" key="1">
    <source>
        <dbReference type="EMBL" id="QEG21260.1"/>
    </source>
</evidence>
<sequence>MRNIAKWRVEGLATLDFAFADPLGSCRNVIRRDVTSRMQKAAEKSLRGFYFRVNTVELATALS</sequence>
<keyword evidence="2" id="KW-1185">Reference proteome</keyword>
<dbReference type="KEGG" id="mff:MFFC18_11150"/>
<proteinExistence type="predicted"/>
<dbReference type="AlphaFoldDB" id="A0A5B9P8Q6"/>
<gene>
    <name evidence="1" type="ORF">MFFC18_11150</name>
</gene>
<dbReference type="Proteomes" id="UP000322214">
    <property type="component" value="Chromosome"/>
</dbReference>
<name>A0A5B9P8Q6_9BACT</name>
<dbReference type="EMBL" id="CP042912">
    <property type="protein sequence ID" value="QEG21260.1"/>
    <property type="molecule type" value="Genomic_DNA"/>
</dbReference>
<accession>A0A5B9P8Q6</accession>
<evidence type="ECO:0000313" key="2">
    <source>
        <dbReference type="Proteomes" id="UP000322214"/>
    </source>
</evidence>
<reference evidence="1 2" key="1">
    <citation type="submission" date="2019-08" db="EMBL/GenBank/DDBJ databases">
        <title>Deep-cultivation of Planctomycetes and their phenomic and genomic characterization uncovers novel biology.</title>
        <authorList>
            <person name="Wiegand S."/>
            <person name="Jogler M."/>
            <person name="Boedeker C."/>
            <person name="Pinto D."/>
            <person name="Vollmers J."/>
            <person name="Rivas-Marin E."/>
            <person name="Kohn T."/>
            <person name="Peeters S.H."/>
            <person name="Heuer A."/>
            <person name="Rast P."/>
            <person name="Oberbeckmann S."/>
            <person name="Bunk B."/>
            <person name="Jeske O."/>
            <person name="Meyerdierks A."/>
            <person name="Storesund J.E."/>
            <person name="Kallscheuer N."/>
            <person name="Luecker S."/>
            <person name="Lage O.M."/>
            <person name="Pohl T."/>
            <person name="Merkel B.J."/>
            <person name="Hornburger P."/>
            <person name="Mueller R.-W."/>
            <person name="Bruemmer F."/>
            <person name="Labrenz M."/>
            <person name="Spormann A.M."/>
            <person name="Op den Camp H."/>
            <person name="Overmann J."/>
            <person name="Amann R."/>
            <person name="Jetten M.S.M."/>
            <person name="Mascher T."/>
            <person name="Medema M.H."/>
            <person name="Devos D.P."/>
            <person name="Kaster A.-K."/>
            <person name="Ovreas L."/>
            <person name="Rohde M."/>
            <person name="Galperin M.Y."/>
            <person name="Jogler C."/>
        </authorList>
    </citation>
    <scope>NUCLEOTIDE SEQUENCE [LARGE SCALE GENOMIC DNA]</scope>
    <source>
        <strain evidence="1 2">FC18</strain>
    </source>
</reference>
<organism evidence="1 2">
    <name type="scientific">Mariniblastus fucicola</name>
    <dbReference type="NCBI Taxonomy" id="980251"/>
    <lineage>
        <taxon>Bacteria</taxon>
        <taxon>Pseudomonadati</taxon>
        <taxon>Planctomycetota</taxon>
        <taxon>Planctomycetia</taxon>
        <taxon>Pirellulales</taxon>
        <taxon>Pirellulaceae</taxon>
        <taxon>Mariniblastus</taxon>
    </lineage>
</organism>
<protein>
    <submittedName>
        <fullName evidence="1">Uncharacterized protein</fullName>
    </submittedName>
</protein>